<proteinExistence type="predicted"/>
<sequence length="84" mass="9857">MQINEITQIDLLLEHLDPADQENFCYAWYQGLDVYKDNPNALLLVANATLTHWEIPLYAVNVTWDEVNECFIWHFGDNNSPEYP</sequence>
<reference evidence="1" key="1">
    <citation type="submission" date="2020-05" db="EMBL/GenBank/DDBJ databases">
        <authorList>
            <person name="Chiriac C."/>
            <person name="Salcher M."/>
            <person name="Ghai R."/>
            <person name="Kavagutti S V."/>
        </authorList>
    </citation>
    <scope>NUCLEOTIDE SEQUENCE</scope>
</reference>
<organism evidence="1">
    <name type="scientific">uncultured Caudovirales phage</name>
    <dbReference type="NCBI Taxonomy" id="2100421"/>
    <lineage>
        <taxon>Viruses</taxon>
        <taxon>Duplodnaviria</taxon>
        <taxon>Heunggongvirae</taxon>
        <taxon>Uroviricota</taxon>
        <taxon>Caudoviricetes</taxon>
        <taxon>Peduoviridae</taxon>
        <taxon>Maltschvirus</taxon>
        <taxon>Maltschvirus maltsch</taxon>
    </lineage>
</organism>
<gene>
    <name evidence="1" type="ORF">UFOVP71_161</name>
</gene>
<evidence type="ECO:0000313" key="1">
    <source>
        <dbReference type="EMBL" id="CAB4241623.1"/>
    </source>
</evidence>
<protein>
    <submittedName>
        <fullName evidence="1">Uncharacterized protein</fullName>
    </submittedName>
</protein>
<dbReference type="EMBL" id="LR797824">
    <property type="protein sequence ID" value="CAB4241623.1"/>
    <property type="molecule type" value="Genomic_DNA"/>
</dbReference>
<name>A0A6J5TA04_9CAUD</name>
<accession>A0A6J5TA04</accession>